<protein>
    <submittedName>
        <fullName evidence="1">Uncharacterized protein</fullName>
    </submittedName>
</protein>
<comment type="caution">
    <text evidence="1">The sequence shown here is derived from an EMBL/GenBank/DDBJ whole genome shotgun (WGS) entry which is preliminary data.</text>
</comment>
<proteinExistence type="predicted"/>
<evidence type="ECO:0000313" key="1">
    <source>
        <dbReference type="EMBL" id="KAK7027429.1"/>
    </source>
</evidence>
<dbReference type="EMBL" id="JAYKXP010000096">
    <property type="protein sequence ID" value="KAK7027429.1"/>
    <property type="molecule type" value="Genomic_DNA"/>
</dbReference>
<dbReference type="Proteomes" id="UP001383192">
    <property type="component" value="Unassembled WGS sequence"/>
</dbReference>
<sequence>MTDAWYPNLGELAFSHLLSPTAQWALYANDPSERDRVVTQDRIQNVESIFLDVFTPDQYIAFRQIQAESDALVVGASALGCAVVPDPNAPVQVAVGMAHIRRLLRFCLDANLTFHSNLPEEMRHGDPKKTVWLDLQYSNTGHANKTPYTPTVDDDRWLANVFRFETEKGKSVEIMLSNGSSMDVVLGMQSTLHLTIVTARDILMAYPKTTLDLGYSLDARLPHGASVRSTDPSLPNWDMVTNPHLNGYDVVAPRTELTLLPRYFGDRLTLRIPLTVIDLPSDPSLPGSRESIALHSWQLRFGPDNDITFESSQLVHPSVWRSVRLCPTVHSELSKKLASWGDVSQGSVSLGEDDLLSILHTIYVELASSSSTYVSIIRNIRLHMATWANGVPKPGVSYVVFRILSNLQASFEDRVAVDFLCVPPRNNRPVLSKIDVIVLDKDEPTRIDGSTEVYSGMNKIHLLVVVRTLDGTSPSRVEL</sequence>
<accession>A0AAW0BM64</accession>
<organism evidence="1 2">
    <name type="scientific">Paramarasmius palmivorus</name>
    <dbReference type="NCBI Taxonomy" id="297713"/>
    <lineage>
        <taxon>Eukaryota</taxon>
        <taxon>Fungi</taxon>
        <taxon>Dikarya</taxon>
        <taxon>Basidiomycota</taxon>
        <taxon>Agaricomycotina</taxon>
        <taxon>Agaricomycetes</taxon>
        <taxon>Agaricomycetidae</taxon>
        <taxon>Agaricales</taxon>
        <taxon>Marasmiineae</taxon>
        <taxon>Marasmiaceae</taxon>
        <taxon>Paramarasmius</taxon>
    </lineage>
</organism>
<gene>
    <name evidence="1" type="ORF">VNI00_015265</name>
</gene>
<reference evidence="1 2" key="1">
    <citation type="submission" date="2024-01" db="EMBL/GenBank/DDBJ databases">
        <title>A draft genome for a cacao thread blight-causing isolate of Paramarasmius palmivorus.</title>
        <authorList>
            <person name="Baruah I.K."/>
            <person name="Bukari Y."/>
            <person name="Amoako-Attah I."/>
            <person name="Meinhardt L.W."/>
            <person name="Bailey B.A."/>
            <person name="Cohen S.P."/>
        </authorList>
    </citation>
    <scope>NUCLEOTIDE SEQUENCE [LARGE SCALE GENOMIC DNA]</scope>
    <source>
        <strain evidence="1 2">GH-12</strain>
    </source>
</reference>
<evidence type="ECO:0000313" key="2">
    <source>
        <dbReference type="Proteomes" id="UP001383192"/>
    </source>
</evidence>
<dbReference type="AlphaFoldDB" id="A0AAW0BM64"/>
<name>A0AAW0BM64_9AGAR</name>
<keyword evidence="2" id="KW-1185">Reference proteome</keyword>